<proteinExistence type="predicted"/>
<reference evidence="4 5" key="1">
    <citation type="submission" date="2022-11" db="EMBL/GenBank/DDBJ databases">
        <title>Minimal conservation of predation-associated metabolite biosynthetic gene clusters underscores biosynthetic potential of Myxococcota including descriptions for ten novel species: Archangium lansinium sp. nov., Myxococcus landrumus sp. nov., Nannocystis bai.</title>
        <authorList>
            <person name="Ahearne A."/>
            <person name="Stevens C."/>
            <person name="Dowd S."/>
        </authorList>
    </citation>
    <scope>NUCLEOTIDE SEQUENCE [LARGE SCALE GENOMIC DNA]</scope>
    <source>
        <strain evidence="4 5">RJM3</strain>
    </source>
</reference>
<dbReference type="Proteomes" id="UP001221411">
    <property type="component" value="Unassembled WGS sequence"/>
</dbReference>
<name>A0ABT5EET4_9BACT</name>
<dbReference type="InterPro" id="IPR028994">
    <property type="entry name" value="Integrin_alpha_N"/>
</dbReference>
<evidence type="ECO:0000256" key="3">
    <source>
        <dbReference type="SAM" id="SignalP"/>
    </source>
</evidence>
<sequence>MRPRFSACLALLTLTGLPSAAAAAPYFVEMTANLGSPQPCADTKEGCYSHYVLLVDLDGDDDLDAVFANGGGYYTPSTTAPLAAYLNDGTGHFTEVGGTSFGGFSGRVRQIAAADVDGDGDVDLYVPDSYGMQPDALFVNNGQTPPVFKNEGAARIGTSSRSAGARFGDFDGDGDLDLVSTDWGADPPGSPGTARIYLNDGAGFFQEKAAAVPQNTQAIGTGPIDVDLVDVDGDFDLDLLLASRQGESLLFRNDGTGTFVDANGDLPDQPGPYVYGPDACDIDGDGDLDLWLDNGASNLHEQLLVNDGKGVFTDETAARVVGNIGADDNEVQCADIDGDGDFDAVIASLSGNERILVNDGTGHFSLLANTFPTVHDPTLGLDLGDVNGDGILDAITAQGEGSDYLDRLYFGVSPQPVDTQPPVIRAIEALPSGMPGGERVVRFAVSDASTTDTGPRLAKAFVELEDAGGVALAHFIGGDLFRATFVAPADATVVYRACAEDRRGNKACSASQSFTTGSGSSSSSSGSGGAGGNGGAGGSGGAGGAGGSGGGNGGMGGAGGGDNPGPVIDDDGGCGCGIPGTQGSDGRALGLVALVFGWLLRRGISSDHRKGSHPNR</sequence>
<evidence type="ECO:0000256" key="2">
    <source>
        <dbReference type="SAM" id="MobiDB-lite"/>
    </source>
</evidence>
<dbReference type="InterPro" id="IPR013517">
    <property type="entry name" value="FG-GAP"/>
</dbReference>
<feature type="compositionally biased region" description="Gly residues" evidence="2">
    <location>
        <begin position="526"/>
        <end position="545"/>
    </location>
</feature>
<evidence type="ECO:0000313" key="5">
    <source>
        <dbReference type="Proteomes" id="UP001221411"/>
    </source>
</evidence>
<evidence type="ECO:0000256" key="1">
    <source>
        <dbReference type="ARBA" id="ARBA00022729"/>
    </source>
</evidence>
<comment type="caution">
    <text evidence="4">The sequence shown here is derived from an EMBL/GenBank/DDBJ whole genome shotgun (WGS) entry which is preliminary data.</text>
</comment>
<dbReference type="PANTHER" id="PTHR46580:SF4">
    <property type="entry name" value="ATP_GTP-BINDING PROTEIN"/>
    <property type="match status" value="1"/>
</dbReference>
<dbReference type="Gene3D" id="2.130.10.130">
    <property type="entry name" value="Integrin alpha, N-terminal"/>
    <property type="match status" value="1"/>
</dbReference>
<protein>
    <submittedName>
        <fullName evidence="4">VCBS repeat-containing protein</fullName>
    </submittedName>
</protein>
<dbReference type="EMBL" id="JAQNDO010000001">
    <property type="protein sequence ID" value="MDC0740323.1"/>
    <property type="molecule type" value="Genomic_DNA"/>
</dbReference>
<organism evidence="4 5">
    <name type="scientific">Polyangium mundeleinium</name>
    <dbReference type="NCBI Taxonomy" id="2995306"/>
    <lineage>
        <taxon>Bacteria</taxon>
        <taxon>Pseudomonadati</taxon>
        <taxon>Myxococcota</taxon>
        <taxon>Polyangia</taxon>
        <taxon>Polyangiales</taxon>
        <taxon>Polyangiaceae</taxon>
        <taxon>Polyangium</taxon>
    </lineage>
</organism>
<dbReference type="RefSeq" id="WP_271915464.1">
    <property type="nucleotide sequence ID" value="NZ_JAQNDO010000001.1"/>
</dbReference>
<keyword evidence="1 3" id="KW-0732">Signal</keyword>
<feature type="region of interest" description="Disordered" evidence="2">
    <location>
        <begin position="508"/>
        <end position="545"/>
    </location>
</feature>
<dbReference type="Pfam" id="PF13517">
    <property type="entry name" value="FG-GAP_3"/>
    <property type="match status" value="4"/>
</dbReference>
<evidence type="ECO:0000313" key="4">
    <source>
        <dbReference type="EMBL" id="MDC0740323.1"/>
    </source>
</evidence>
<accession>A0ABT5EET4</accession>
<gene>
    <name evidence="4" type="ORF">POL67_03130</name>
</gene>
<feature type="signal peptide" evidence="3">
    <location>
        <begin position="1"/>
        <end position="23"/>
    </location>
</feature>
<keyword evidence="5" id="KW-1185">Reference proteome</keyword>
<feature type="chain" id="PRO_5046350759" evidence="3">
    <location>
        <begin position="24"/>
        <end position="616"/>
    </location>
</feature>
<dbReference type="PANTHER" id="PTHR46580">
    <property type="entry name" value="SENSOR KINASE-RELATED"/>
    <property type="match status" value="1"/>
</dbReference>
<dbReference type="SUPFAM" id="SSF69318">
    <property type="entry name" value="Integrin alpha N-terminal domain"/>
    <property type="match status" value="2"/>
</dbReference>